<dbReference type="InterPro" id="IPR050814">
    <property type="entry name" value="Myo-inositol_Transporter"/>
</dbReference>
<dbReference type="AlphaFoldDB" id="A0A2T7NTP6"/>
<dbReference type="EMBL" id="PZQS01000009">
    <property type="protein sequence ID" value="PVD24558.1"/>
    <property type="molecule type" value="Genomic_DNA"/>
</dbReference>
<feature type="transmembrane region" description="Helical" evidence="7">
    <location>
        <begin position="312"/>
        <end position="334"/>
    </location>
</feature>
<evidence type="ECO:0000256" key="4">
    <source>
        <dbReference type="ARBA" id="ARBA00022692"/>
    </source>
</evidence>
<evidence type="ECO:0000256" key="6">
    <source>
        <dbReference type="ARBA" id="ARBA00023136"/>
    </source>
</evidence>
<keyword evidence="4 7" id="KW-0812">Transmembrane</keyword>
<feature type="transmembrane region" description="Helical" evidence="7">
    <location>
        <begin position="381"/>
        <end position="399"/>
    </location>
</feature>
<dbReference type="GO" id="GO:0016324">
    <property type="term" value="C:apical plasma membrane"/>
    <property type="evidence" value="ECO:0007669"/>
    <property type="project" value="TreeGrafter"/>
</dbReference>
<feature type="transmembrane region" description="Helical" evidence="7">
    <location>
        <begin position="206"/>
        <end position="226"/>
    </location>
</feature>
<dbReference type="InterPro" id="IPR036259">
    <property type="entry name" value="MFS_trans_sf"/>
</dbReference>
<keyword evidence="5 7" id="KW-1133">Transmembrane helix</keyword>
<protein>
    <recommendedName>
        <fullName evidence="8">Major facilitator superfamily (MFS) profile domain-containing protein</fullName>
    </recommendedName>
</protein>
<organism evidence="9 10">
    <name type="scientific">Pomacea canaliculata</name>
    <name type="common">Golden apple snail</name>
    <dbReference type="NCBI Taxonomy" id="400727"/>
    <lineage>
        <taxon>Eukaryota</taxon>
        <taxon>Metazoa</taxon>
        <taxon>Spiralia</taxon>
        <taxon>Lophotrochozoa</taxon>
        <taxon>Mollusca</taxon>
        <taxon>Gastropoda</taxon>
        <taxon>Caenogastropoda</taxon>
        <taxon>Architaenioglossa</taxon>
        <taxon>Ampullarioidea</taxon>
        <taxon>Ampullariidae</taxon>
        <taxon>Pomacea</taxon>
    </lineage>
</organism>
<dbReference type="STRING" id="400727.A0A2T7NTP6"/>
<comment type="similarity">
    <text evidence="2">Belongs to the major facilitator superfamily. Sugar transporter (TC 2.A.1.1) family.</text>
</comment>
<evidence type="ECO:0000256" key="1">
    <source>
        <dbReference type="ARBA" id="ARBA00004141"/>
    </source>
</evidence>
<keyword evidence="10" id="KW-1185">Reference proteome</keyword>
<dbReference type="InterPro" id="IPR005829">
    <property type="entry name" value="Sugar_transporter_CS"/>
</dbReference>
<gene>
    <name evidence="9" type="ORF">C0Q70_15041</name>
</gene>
<evidence type="ECO:0000313" key="10">
    <source>
        <dbReference type="Proteomes" id="UP000245119"/>
    </source>
</evidence>
<comment type="caution">
    <text evidence="9">The sequence shown here is derived from an EMBL/GenBank/DDBJ whole genome shotgun (WGS) entry which is preliminary data.</text>
</comment>
<dbReference type="PANTHER" id="PTHR48020">
    <property type="entry name" value="PROTON MYO-INOSITOL COTRANSPORTER"/>
    <property type="match status" value="1"/>
</dbReference>
<evidence type="ECO:0000259" key="8">
    <source>
        <dbReference type="PROSITE" id="PS50850"/>
    </source>
</evidence>
<keyword evidence="6 7" id="KW-0472">Membrane</keyword>
<feature type="transmembrane region" description="Helical" evidence="7">
    <location>
        <begin position="45"/>
        <end position="66"/>
    </location>
</feature>
<proteinExistence type="inferred from homology"/>
<dbReference type="PROSITE" id="PS50850">
    <property type="entry name" value="MFS"/>
    <property type="match status" value="1"/>
</dbReference>
<feature type="domain" description="Major facilitator superfamily (MFS) profile" evidence="8">
    <location>
        <begin position="1"/>
        <end position="403"/>
    </location>
</feature>
<dbReference type="InterPro" id="IPR005828">
    <property type="entry name" value="MFS_sugar_transport-like"/>
</dbReference>
<dbReference type="InterPro" id="IPR003663">
    <property type="entry name" value="Sugar/inositol_transpt"/>
</dbReference>
<dbReference type="GO" id="GO:0005366">
    <property type="term" value="F:myo-inositol:proton symporter activity"/>
    <property type="evidence" value="ECO:0007669"/>
    <property type="project" value="TreeGrafter"/>
</dbReference>
<dbReference type="Gene3D" id="1.20.1250.20">
    <property type="entry name" value="MFS general substrate transporter like domains"/>
    <property type="match status" value="2"/>
</dbReference>
<evidence type="ECO:0000313" key="9">
    <source>
        <dbReference type="EMBL" id="PVD24558.1"/>
    </source>
</evidence>
<evidence type="ECO:0000256" key="7">
    <source>
        <dbReference type="SAM" id="Phobius"/>
    </source>
</evidence>
<reference evidence="9 10" key="1">
    <citation type="submission" date="2018-04" db="EMBL/GenBank/DDBJ databases">
        <title>The genome of golden apple snail Pomacea canaliculata provides insight into stress tolerance and invasive adaptation.</title>
        <authorList>
            <person name="Liu C."/>
            <person name="Liu B."/>
            <person name="Ren Y."/>
            <person name="Zhang Y."/>
            <person name="Wang H."/>
            <person name="Li S."/>
            <person name="Jiang F."/>
            <person name="Yin L."/>
            <person name="Zhang G."/>
            <person name="Qian W."/>
            <person name="Fan W."/>
        </authorList>
    </citation>
    <scope>NUCLEOTIDE SEQUENCE [LARGE SCALE GENOMIC DNA]</scope>
    <source>
        <strain evidence="9">SZHN2017</strain>
        <tissue evidence="9">Muscle</tissue>
    </source>
</reference>
<name>A0A2T7NTP6_POMCA</name>
<dbReference type="Proteomes" id="UP000245119">
    <property type="component" value="Linkage Group LG9"/>
</dbReference>
<feature type="transmembrane region" description="Helical" evidence="7">
    <location>
        <begin position="135"/>
        <end position="156"/>
    </location>
</feature>
<dbReference type="InterPro" id="IPR020846">
    <property type="entry name" value="MFS_dom"/>
</dbReference>
<dbReference type="PANTHER" id="PTHR48020:SF12">
    <property type="entry name" value="PROTON MYO-INOSITOL COTRANSPORTER"/>
    <property type="match status" value="1"/>
</dbReference>
<evidence type="ECO:0000256" key="2">
    <source>
        <dbReference type="ARBA" id="ARBA00010992"/>
    </source>
</evidence>
<dbReference type="OrthoDB" id="6339427at2759"/>
<dbReference type="PROSITE" id="PS00216">
    <property type="entry name" value="SUGAR_TRANSPORT_1"/>
    <property type="match status" value="1"/>
</dbReference>
<dbReference type="PRINTS" id="PR00171">
    <property type="entry name" value="SUGRTRNSPORT"/>
</dbReference>
<evidence type="ECO:0000256" key="3">
    <source>
        <dbReference type="ARBA" id="ARBA00022448"/>
    </source>
</evidence>
<dbReference type="Pfam" id="PF00083">
    <property type="entry name" value="Sugar_tr"/>
    <property type="match status" value="2"/>
</dbReference>
<feature type="transmembrane region" description="Helical" evidence="7">
    <location>
        <begin position="171"/>
        <end position="194"/>
    </location>
</feature>
<comment type="subcellular location">
    <subcellularLocation>
        <location evidence="1">Membrane</location>
        <topology evidence="1">Multi-pass membrane protein</topology>
    </subcellularLocation>
</comment>
<sequence length="454" mass="50767">MYLAECSPSYLRGTLVSTNIAMVAFGQFMANVVDGIFGDDAHDGWRYMLGMGGIPSLVQFVGFLFMPESPRWLICQGQEEKARRALQSMRGMLDIEEEYEQIKQTCREIQQEEEARGRKPVIIQMLQIPAVRRSLLVGCSLQVIQQFAGINTVMYYSATIIRMSGVKSDEAAIWLSAVTSAVNFLFTVVGLYLVERIGRRPLTLGSLMGAIVSLAWLAVGFHLSALNTPPVDYLEPVVMDSQCSRYRSCNDCRQDLDCGYCYIDLEDAVANASCLPTSYDNPWMATTGRCNSSYLPNPLTWAYDYCPTPYSWMPMVGLVLYLVFFAPGMGPMPWTINSEIYPLWARSTGNSVSTFTNWTCNLAVSMSFISLTEALTRYGTFWMYACMAFAGAILLALILPETKGRSLEELEGLFARPWIGDSGAPINYNIKTVQYVHIRGLNRDGRESELDSPE</sequence>
<accession>A0A2T7NTP6</accession>
<feature type="transmembrane region" description="Helical" evidence="7">
    <location>
        <begin position="12"/>
        <end position="33"/>
    </location>
</feature>
<dbReference type="SUPFAM" id="SSF103473">
    <property type="entry name" value="MFS general substrate transporter"/>
    <property type="match status" value="1"/>
</dbReference>
<keyword evidence="3" id="KW-0813">Transport</keyword>
<evidence type="ECO:0000256" key="5">
    <source>
        <dbReference type="ARBA" id="ARBA00022989"/>
    </source>
</evidence>